<dbReference type="STRING" id="54398.Ga0074115_11083"/>
<reference evidence="4 5" key="1">
    <citation type="submission" date="2015-11" db="EMBL/GenBank/DDBJ databases">
        <title>The genome of Candidatus Endoriftia persephone in Ridgeia piscesae and population structure of the North Eastern Pacific vestimentiferan symbionts.</title>
        <authorList>
            <person name="Perez M."/>
            <person name="Juniper K.S."/>
        </authorList>
    </citation>
    <scope>NUCLEOTIDE SEQUENCE [LARGE SCALE GENOMIC DNA]</scope>
    <source>
        <strain evidence="3">Ind10</strain>
        <strain evidence="2">Ind11</strain>
    </source>
</reference>
<evidence type="ECO:0000313" key="3">
    <source>
        <dbReference type="EMBL" id="KRT57575.1"/>
    </source>
</evidence>
<dbReference type="SUPFAM" id="SSF109604">
    <property type="entry name" value="HD-domain/PDEase-like"/>
    <property type="match status" value="1"/>
</dbReference>
<dbReference type="Proteomes" id="UP000051634">
    <property type="component" value="Unassembled WGS sequence"/>
</dbReference>
<dbReference type="Proteomes" id="UP000051276">
    <property type="component" value="Unassembled WGS sequence"/>
</dbReference>
<keyword evidence="5" id="KW-1185">Reference proteome</keyword>
<proteinExistence type="predicted"/>
<dbReference type="AlphaFoldDB" id="A0A0T5YW49"/>
<dbReference type="Pfam" id="PF08668">
    <property type="entry name" value="HDOD"/>
    <property type="match status" value="1"/>
</dbReference>
<organism evidence="2 5">
    <name type="scientific">endosymbiont of Ridgeia piscesae</name>
    <dbReference type="NCBI Taxonomy" id="54398"/>
    <lineage>
        <taxon>Bacteria</taxon>
        <taxon>Pseudomonadati</taxon>
        <taxon>Pseudomonadota</taxon>
        <taxon>Gammaproteobacteria</taxon>
        <taxon>sulfur-oxidizing symbionts</taxon>
    </lineage>
</organism>
<dbReference type="PATRIC" id="fig|54398.3.peg.1615"/>
<dbReference type="InterPro" id="IPR013976">
    <property type="entry name" value="HDOD"/>
</dbReference>
<sequence>MSAQLMAKERVLRVKHLPPLSATASQLLELLPREDVELKELAEVIGQDPGLTGRLLGLANSAYFALPSPVLTVEAAIIRVLGLKMVKSLAFSIVLAGAFDTHQCPAFLLDRYWYKSLATAFLARRLSELDSGDEVTDPDRAYLCGLLLDLGQLLLAYEFPHVYSQVLSEVERRPELDSAQLERQSLGITAQDAGVWLADRWHLPAEVVAVLAGCSGVKEGMRVPAETPLVMAAEALVLISMRGESFAKLGDGRPSGLPATEQLQRMDEEFVQQQDAIQALAGLLVS</sequence>
<dbReference type="RefSeq" id="WP_232432971.1">
    <property type="nucleotide sequence ID" value="NZ_KQ556887.1"/>
</dbReference>
<dbReference type="Gene3D" id="1.10.3210.10">
    <property type="entry name" value="Hypothetical protein af1432"/>
    <property type="match status" value="1"/>
</dbReference>
<dbReference type="EMBL" id="LDXT01000087">
    <property type="protein sequence ID" value="KRT54868.1"/>
    <property type="molecule type" value="Genomic_DNA"/>
</dbReference>
<feature type="domain" description="HDOD" evidence="1">
    <location>
        <begin position="17"/>
        <end position="217"/>
    </location>
</feature>
<evidence type="ECO:0000313" key="4">
    <source>
        <dbReference type="Proteomes" id="UP000051276"/>
    </source>
</evidence>
<name>A0A0T5YW49_9GAMM</name>
<dbReference type="EMBL" id="LMXI01000519">
    <property type="protein sequence ID" value="KRT57575.1"/>
    <property type="molecule type" value="Genomic_DNA"/>
</dbReference>
<accession>A0A0T5YW49</accession>
<dbReference type="PANTHER" id="PTHR33525">
    <property type="match status" value="1"/>
</dbReference>
<dbReference type="InterPro" id="IPR052340">
    <property type="entry name" value="RNase_Y/CdgJ"/>
</dbReference>
<gene>
    <name evidence="2" type="ORF">Ga0074115_11083</name>
    <name evidence="3" type="ORF">Ga0076813_11753</name>
</gene>
<evidence type="ECO:0000313" key="5">
    <source>
        <dbReference type="Proteomes" id="UP000051634"/>
    </source>
</evidence>
<evidence type="ECO:0000259" key="1">
    <source>
        <dbReference type="PROSITE" id="PS51833"/>
    </source>
</evidence>
<dbReference type="PANTHER" id="PTHR33525:SF4">
    <property type="entry name" value="CYCLIC DI-GMP PHOSPHODIESTERASE CDGJ"/>
    <property type="match status" value="1"/>
</dbReference>
<evidence type="ECO:0000313" key="2">
    <source>
        <dbReference type="EMBL" id="KRT54868.1"/>
    </source>
</evidence>
<comment type="caution">
    <text evidence="2">The sequence shown here is derived from an EMBL/GenBank/DDBJ whole genome shotgun (WGS) entry which is preliminary data.</text>
</comment>
<dbReference type="PROSITE" id="PS51833">
    <property type="entry name" value="HDOD"/>
    <property type="match status" value="1"/>
</dbReference>
<protein>
    <submittedName>
        <fullName evidence="2">HD-like signal output (HDOD) domain, no enzymatic activity</fullName>
    </submittedName>
</protein>